<sequence length="408" mass="45946">MSTPEIRFISEQDDWELFDLEQNATYSKGRGYSKNDVVKTGTPVVLYGRLYTNFELEIDQVDTFVHPIQDSVISAGNEVVVPASGETPEDIARASAVIRPGLILGSDLNIIRPNAKLNPTFLASSLTYGVASKDLMSKSQGNVIVHLKNDDIRSLTVSVPSPVEQTKINSFFRHVDNQINGLKDTAGQLKSLKQTMLVKMFPQDGASVPEIRFEGFTGNWEQTSIEYLADTLTGFPFPSEKFEASGIRLIRGINVKRGYVDDSDANSEFWESSKGIERYLLEENDILLQMDGALIGKSMAKIQKKHLPALLVQRVTRLRSNKDIDQEFLYQAFRLRFLEYIRESKTETAVPHLSLTDIREYPVSIPSYEEQAAIGSYFRQLDKLIELEEAKLAKLTQLKTAFLAKMFV</sequence>
<dbReference type="SUPFAM" id="SSF116734">
    <property type="entry name" value="DNA methylase specificity domain"/>
    <property type="match status" value="2"/>
</dbReference>
<keyword evidence="5" id="KW-0255">Endonuclease</keyword>
<accession>A0A7H2BJS9</accession>
<dbReference type="Gene3D" id="3.90.220.20">
    <property type="entry name" value="DNA methylase specificity domains"/>
    <property type="match status" value="2"/>
</dbReference>
<dbReference type="Proteomes" id="UP000516421">
    <property type="component" value="Chromosome"/>
</dbReference>
<dbReference type="InterPro" id="IPR000055">
    <property type="entry name" value="Restrct_endonuc_typeI_TRD"/>
</dbReference>
<evidence type="ECO:0000259" key="4">
    <source>
        <dbReference type="Pfam" id="PF01420"/>
    </source>
</evidence>
<dbReference type="EMBL" id="CP061538">
    <property type="protein sequence ID" value="QNV39925.1"/>
    <property type="molecule type" value="Genomic_DNA"/>
</dbReference>
<dbReference type="GO" id="GO:0009307">
    <property type="term" value="P:DNA restriction-modification system"/>
    <property type="evidence" value="ECO:0007669"/>
    <property type="project" value="UniProtKB-KW"/>
</dbReference>
<dbReference type="PANTHER" id="PTHR30408:SF12">
    <property type="entry name" value="TYPE I RESTRICTION ENZYME MJAVIII SPECIFICITY SUBUNIT"/>
    <property type="match status" value="1"/>
</dbReference>
<dbReference type="CDD" id="cd17259">
    <property type="entry name" value="RMtype1_S_StySKI-TRD2-CR2_like"/>
    <property type="match status" value="1"/>
</dbReference>
<name>A0A7H2BJS9_9MICC</name>
<keyword evidence="2" id="KW-0680">Restriction system</keyword>
<dbReference type="InterPro" id="IPR052021">
    <property type="entry name" value="Type-I_RS_S_subunit"/>
</dbReference>
<evidence type="ECO:0000256" key="1">
    <source>
        <dbReference type="ARBA" id="ARBA00010923"/>
    </source>
</evidence>
<dbReference type="Pfam" id="PF01420">
    <property type="entry name" value="Methylase_S"/>
    <property type="match status" value="2"/>
</dbReference>
<keyword evidence="6" id="KW-1185">Reference proteome</keyword>
<dbReference type="GO" id="GO:0004519">
    <property type="term" value="F:endonuclease activity"/>
    <property type="evidence" value="ECO:0007669"/>
    <property type="project" value="UniProtKB-KW"/>
</dbReference>
<dbReference type="GO" id="GO:0003677">
    <property type="term" value="F:DNA binding"/>
    <property type="evidence" value="ECO:0007669"/>
    <property type="project" value="UniProtKB-KW"/>
</dbReference>
<protein>
    <submittedName>
        <fullName evidence="5">Restriction endonuclease subunit S</fullName>
    </submittedName>
</protein>
<dbReference type="InterPro" id="IPR044946">
    <property type="entry name" value="Restrct_endonuc_typeI_TRD_sf"/>
</dbReference>
<proteinExistence type="inferred from homology"/>
<reference evidence="5 6" key="1">
    <citation type="submission" date="2020-09" db="EMBL/GenBank/DDBJ databases">
        <title>Investigation of environmental microbe.</title>
        <authorList>
            <person name="Ou Y."/>
            <person name="Kang Q."/>
        </authorList>
    </citation>
    <scope>NUCLEOTIDE SEQUENCE [LARGE SCALE GENOMIC DNA]</scope>
    <source>
        <strain evidence="5 6">KJZ-9</strain>
    </source>
</reference>
<dbReference type="RefSeq" id="WP_190617519.1">
    <property type="nucleotide sequence ID" value="NZ_CP061538.1"/>
</dbReference>
<comment type="similarity">
    <text evidence="1">Belongs to the type-I restriction system S methylase family.</text>
</comment>
<feature type="domain" description="Type I restriction modification DNA specificity" evidence="4">
    <location>
        <begin position="276"/>
        <end position="397"/>
    </location>
</feature>
<gene>
    <name evidence="5" type="ORF">IDM48_00215</name>
</gene>
<keyword evidence="5" id="KW-0540">Nuclease</keyword>
<dbReference type="REBASE" id="454021">
    <property type="entry name" value="S.RamKJZ9ORF220P"/>
</dbReference>
<evidence type="ECO:0000256" key="2">
    <source>
        <dbReference type="ARBA" id="ARBA00022747"/>
    </source>
</evidence>
<keyword evidence="5" id="KW-0378">Hydrolase</keyword>
<organism evidence="5 6">
    <name type="scientific">Rothia amarae</name>
    <dbReference type="NCBI Taxonomy" id="169480"/>
    <lineage>
        <taxon>Bacteria</taxon>
        <taxon>Bacillati</taxon>
        <taxon>Actinomycetota</taxon>
        <taxon>Actinomycetes</taxon>
        <taxon>Micrococcales</taxon>
        <taxon>Micrococcaceae</taxon>
        <taxon>Rothia</taxon>
    </lineage>
</organism>
<dbReference type="AlphaFoldDB" id="A0A7H2BJS9"/>
<evidence type="ECO:0000313" key="5">
    <source>
        <dbReference type="EMBL" id="QNV39925.1"/>
    </source>
</evidence>
<dbReference type="KEGG" id="rama:IDM48_00215"/>
<evidence type="ECO:0000313" key="6">
    <source>
        <dbReference type="Proteomes" id="UP000516421"/>
    </source>
</evidence>
<evidence type="ECO:0000256" key="3">
    <source>
        <dbReference type="ARBA" id="ARBA00023125"/>
    </source>
</evidence>
<dbReference type="PANTHER" id="PTHR30408">
    <property type="entry name" value="TYPE-1 RESTRICTION ENZYME ECOKI SPECIFICITY PROTEIN"/>
    <property type="match status" value="1"/>
</dbReference>
<feature type="domain" description="Type I restriction modification DNA specificity" evidence="4">
    <location>
        <begin position="13"/>
        <end position="180"/>
    </location>
</feature>
<keyword evidence="3" id="KW-0238">DNA-binding</keyword>